<evidence type="ECO:0000313" key="2">
    <source>
        <dbReference type="EMBL" id="MFB9887433.1"/>
    </source>
</evidence>
<keyword evidence="3" id="KW-1185">Reference proteome</keyword>
<evidence type="ECO:0000313" key="3">
    <source>
        <dbReference type="Proteomes" id="UP001589628"/>
    </source>
</evidence>
<name>A0ABV5ZDT3_9GAMM</name>
<dbReference type="RefSeq" id="WP_027314017.1">
    <property type="nucleotide sequence ID" value="NZ_JBHLZN010000004.1"/>
</dbReference>
<comment type="caution">
    <text evidence="2">The sequence shown here is derived from an EMBL/GenBank/DDBJ whole genome shotgun (WGS) entry which is preliminary data.</text>
</comment>
<sequence>MSGLAITTTQAQQLPQLSQQVEQAHQQSQQLQQQIDQSSAETLAAQAEYERLQQALELGQAYSEQLQKRLQQQQQELVDVQTQLDSLAGSQQALLPLLLKMEKSLARSLAVDIPFQQQERQQRLTDLQQSLWQADISLAEQYRLVLDAYRFEVDLSRQFSAWQGVLEQQQQQRQVNYLRLGRLGWYYQTLDGQHSGYWQAGQGWQPLPAEFNSAISQGLKVAWQQASPELLKLPLANHQEVSQ</sequence>
<gene>
    <name evidence="2" type="ORF">ACFFLH_13510</name>
</gene>
<accession>A0ABV5ZDT3</accession>
<dbReference type="InterPro" id="IPR016866">
    <property type="entry name" value="UCP028069"/>
</dbReference>
<keyword evidence="1" id="KW-0175">Coiled coil</keyword>
<dbReference type="EMBL" id="JBHLZN010000004">
    <property type="protein sequence ID" value="MFB9887433.1"/>
    <property type="molecule type" value="Genomic_DNA"/>
</dbReference>
<evidence type="ECO:0000256" key="1">
    <source>
        <dbReference type="SAM" id="Coils"/>
    </source>
</evidence>
<dbReference type="Proteomes" id="UP001589628">
    <property type="component" value="Unassembled WGS sequence"/>
</dbReference>
<feature type="coiled-coil region" evidence="1">
    <location>
        <begin position="14"/>
        <end position="90"/>
    </location>
</feature>
<proteinExistence type="predicted"/>
<dbReference type="Pfam" id="PF11932">
    <property type="entry name" value="DUF3450"/>
    <property type="match status" value="1"/>
</dbReference>
<organism evidence="2 3">
    <name type="scientific">Balneatrix alpica</name>
    <dbReference type="NCBI Taxonomy" id="75684"/>
    <lineage>
        <taxon>Bacteria</taxon>
        <taxon>Pseudomonadati</taxon>
        <taxon>Pseudomonadota</taxon>
        <taxon>Gammaproteobacteria</taxon>
        <taxon>Oceanospirillales</taxon>
        <taxon>Balneatrichaceae</taxon>
        <taxon>Balneatrix</taxon>
    </lineage>
</organism>
<dbReference type="PIRSF" id="PIRSF028069">
    <property type="entry name" value="UCP028069"/>
    <property type="match status" value="1"/>
</dbReference>
<protein>
    <submittedName>
        <fullName evidence="2">DUF3450 domain-containing protein</fullName>
    </submittedName>
</protein>
<reference evidence="2 3" key="1">
    <citation type="submission" date="2024-09" db="EMBL/GenBank/DDBJ databases">
        <authorList>
            <person name="Sun Q."/>
            <person name="Mori K."/>
        </authorList>
    </citation>
    <scope>NUCLEOTIDE SEQUENCE [LARGE SCALE GENOMIC DNA]</scope>
    <source>
        <strain evidence="2 3">ATCC 51285</strain>
    </source>
</reference>